<gene>
    <name evidence="7" type="ORF">MVEN_00054600</name>
</gene>
<feature type="compositionally biased region" description="Acidic residues" evidence="5">
    <location>
        <begin position="229"/>
        <end position="239"/>
    </location>
</feature>
<feature type="zinc finger region" description="C3H1-type" evidence="4">
    <location>
        <begin position="141"/>
        <end position="169"/>
    </location>
</feature>
<evidence type="ECO:0000256" key="5">
    <source>
        <dbReference type="SAM" id="MobiDB-lite"/>
    </source>
</evidence>
<dbReference type="OrthoDB" id="411372at2759"/>
<dbReference type="AlphaFoldDB" id="A0A8H7DHW2"/>
<dbReference type="GO" id="GO:0008270">
    <property type="term" value="F:zinc ion binding"/>
    <property type="evidence" value="ECO:0007669"/>
    <property type="project" value="UniProtKB-KW"/>
</dbReference>
<feature type="domain" description="C3H1-type" evidence="6">
    <location>
        <begin position="12"/>
        <end position="41"/>
    </location>
</feature>
<evidence type="ECO:0000313" key="7">
    <source>
        <dbReference type="EMBL" id="KAF7371966.1"/>
    </source>
</evidence>
<evidence type="ECO:0000259" key="6">
    <source>
        <dbReference type="PROSITE" id="PS50103"/>
    </source>
</evidence>
<dbReference type="Proteomes" id="UP000620124">
    <property type="component" value="Unassembled WGS sequence"/>
</dbReference>
<dbReference type="SMART" id="SM00356">
    <property type="entry name" value="ZnF_C3H1"/>
    <property type="match status" value="2"/>
</dbReference>
<sequence length="305" mass="33516">MGQRKKRKRQCMRHTKPCRYFQTGCCPHAMQEDCDFAHVFSDSASMPTTKQRGWHAQGTSTNGYGDEIADDVLMLQDRRYSSGIGKGYLPALLGNSADDMVPMDEILSPKAPLSAELCSSTGPFSHPQPPRKPINRRKLTQYGNRKCRYFKPGSVCLEGDACRFFHAEPDRNDEVQDMPAEAVKLQNELSRPVSTKDKKTRKNYFSSSWRVGGGGVFLSNAKVKPSLSADDESNLSEDSSDGHANPASHGLEIDFPSSDSNADTDDGLKPTGLPSRRRASSMPSTPVTSHVDMLHPFCAESPGAL</sequence>
<protein>
    <recommendedName>
        <fullName evidence="6">C3H1-type domain-containing protein</fullName>
    </recommendedName>
</protein>
<keyword evidence="3 4" id="KW-0862">Zinc</keyword>
<evidence type="ECO:0000256" key="3">
    <source>
        <dbReference type="ARBA" id="ARBA00022833"/>
    </source>
</evidence>
<proteinExistence type="predicted"/>
<accession>A0A8H7DHW2</accession>
<keyword evidence="8" id="KW-1185">Reference proteome</keyword>
<dbReference type="EMBL" id="JACAZI010000001">
    <property type="protein sequence ID" value="KAF7371966.1"/>
    <property type="molecule type" value="Genomic_DNA"/>
</dbReference>
<dbReference type="InterPro" id="IPR036855">
    <property type="entry name" value="Znf_CCCH_sf"/>
</dbReference>
<organism evidence="7 8">
    <name type="scientific">Mycena venus</name>
    <dbReference type="NCBI Taxonomy" id="2733690"/>
    <lineage>
        <taxon>Eukaryota</taxon>
        <taxon>Fungi</taxon>
        <taxon>Dikarya</taxon>
        <taxon>Basidiomycota</taxon>
        <taxon>Agaricomycotina</taxon>
        <taxon>Agaricomycetes</taxon>
        <taxon>Agaricomycetidae</taxon>
        <taxon>Agaricales</taxon>
        <taxon>Marasmiineae</taxon>
        <taxon>Mycenaceae</taxon>
        <taxon>Mycena</taxon>
    </lineage>
</organism>
<feature type="zinc finger region" description="C3H1-type" evidence="4">
    <location>
        <begin position="12"/>
        <end position="41"/>
    </location>
</feature>
<dbReference type="InterPro" id="IPR000571">
    <property type="entry name" value="Znf_CCCH"/>
</dbReference>
<evidence type="ECO:0000256" key="1">
    <source>
        <dbReference type="ARBA" id="ARBA00022723"/>
    </source>
</evidence>
<name>A0A8H7DHW2_9AGAR</name>
<keyword evidence="2 4" id="KW-0863">Zinc-finger</keyword>
<evidence type="ECO:0000256" key="4">
    <source>
        <dbReference type="PROSITE-ProRule" id="PRU00723"/>
    </source>
</evidence>
<keyword evidence="1 4" id="KW-0479">Metal-binding</keyword>
<evidence type="ECO:0000313" key="8">
    <source>
        <dbReference type="Proteomes" id="UP000620124"/>
    </source>
</evidence>
<evidence type="ECO:0000256" key="2">
    <source>
        <dbReference type="ARBA" id="ARBA00022771"/>
    </source>
</evidence>
<dbReference type="PROSITE" id="PS50103">
    <property type="entry name" value="ZF_C3H1"/>
    <property type="match status" value="2"/>
</dbReference>
<dbReference type="SUPFAM" id="SSF90229">
    <property type="entry name" value="CCCH zinc finger"/>
    <property type="match status" value="1"/>
</dbReference>
<comment type="caution">
    <text evidence="7">The sequence shown here is derived from an EMBL/GenBank/DDBJ whole genome shotgun (WGS) entry which is preliminary data.</text>
</comment>
<reference evidence="7" key="1">
    <citation type="submission" date="2020-05" db="EMBL/GenBank/DDBJ databases">
        <title>Mycena genomes resolve the evolution of fungal bioluminescence.</title>
        <authorList>
            <person name="Tsai I.J."/>
        </authorList>
    </citation>
    <scope>NUCLEOTIDE SEQUENCE</scope>
    <source>
        <strain evidence="7">CCC161011</strain>
    </source>
</reference>
<feature type="region of interest" description="Disordered" evidence="5">
    <location>
        <begin position="227"/>
        <end position="293"/>
    </location>
</feature>
<feature type="domain" description="C3H1-type" evidence="6">
    <location>
        <begin position="141"/>
        <end position="169"/>
    </location>
</feature>